<dbReference type="InterPro" id="IPR044742">
    <property type="entry name" value="DEAD/DEAH_RhlB"/>
</dbReference>
<organism evidence="18 19">
    <name type="scientific">Corchorus capsularis</name>
    <name type="common">Jute</name>
    <dbReference type="NCBI Taxonomy" id="210143"/>
    <lineage>
        <taxon>Eukaryota</taxon>
        <taxon>Viridiplantae</taxon>
        <taxon>Streptophyta</taxon>
        <taxon>Embryophyta</taxon>
        <taxon>Tracheophyta</taxon>
        <taxon>Spermatophyta</taxon>
        <taxon>Magnoliopsida</taxon>
        <taxon>eudicotyledons</taxon>
        <taxon>Gunneridae</taxon>
        <taxon>Pentapetalae</taxon>
        <taxon>rosids</taxon>
        <taxon>malvids</taxon>
        <taxon>Malvales</taxon>
        <taxon>Malvaceae</taxon>
        <taxon>Grewioideae</taxon>
        <taxon>Apeibeae</taxon>
        <taxon>Corchorus</taxon>
    </lineage>
</organism>
<dbReference type="Pfam" id="PF01435">
    <property type="entry name" value="Peptidase_M48"/>
    <property type="match status" value="1"/>
</dbReference>
<dbReference type="Pfam" id="PF00270">
    <property type="entry name" value="DEAD"/>
    <property type="match status" value="1"/>
</dbReference>
<evidence type="ECO:0000256" key="2">
    <source>
        <dbReference type="ARBA" id="ARBA00006517"/>
    </source>
</evidence>
<dbReference type="GO" id="GO:0003723">
    <property type="term" value="F:RNA binding"/>
    <property type="evidence" value="ECO:0007669"/>
    <property type="project" value="UniProtKB-KW"/>
</dbReference>
<dbReference type="Proteomes" id="UP000188268">
    <property type="component" value="Unassembled WGS sequence"/>
</dbReference>
<dbReference type="CDD" id="cd12937">
    <property type="entry name" value="GUCT_RH7_like"/>
    <property type="match status" value="1"/>
</dbReference>
<feature type="compositionally biased region" description="Basic and acidic residues" evidence="14">
    <location>
        <begin position="739"/>
        <end position="759"/>
    </location>
</feature>
<feature type="domain" description="Helicase ATP-binding" evidence="16">
    <location>
        <begin position="839"/>
        <end position="1021"/>
    </location>
</feature>
<dbReference type="PROSITE" id="PS51194">
    <property type="entry name" value="HELICASE_CTER"/>
    <property type="match status" value="1"/>
</dbReference>
<evidence type="ECO:0000256" key="10">
    <source>
        <dbReference type="ARBA" id="ARBA00022840"/>
    </source>
</evidence>
<dbReference type="GO" id="GO:0006508">
    <property type="term" value="P:proteolysis"/>
    <property type="evidence" value="ECO:0007669"/>
    <property type="project" value="UniProtKB-KW"/>
</dbReference>
<evidence type="ECO:0000256" key="3">
    <source>
        <dbReference type="ARBA" id="ARBA00012552"/>
    </source>
</evidence>
<dbReference type="InterPro" id="IPR059027">
    <property type="entry name" value="DD_DDX21-DDX50"/>
</dbReference>
<evidence type="ECO:0000256" key="5">
    <source>
        <dbReference type="ARBA" id="ARBA00022723"/>
    </source>
</evidence>
<evidence type="ECO:0000256" key="6">
    <source>
        <dbReference type="ARBA" id="ARBA00022741"/>
    </source>
</evidence>
<dbReference type="Pfam" id="PF03016">
    <property type="entry name" value="Exostosin_GT47"/>
    <property type="match status" value="1"/>
</dbReference>
<evidence type="ECO:0000256" key="11">
    <source>
        <dbReference type="ARBA" id="ARBA00022884"/>
    </source>
</evidence>
<dbReference type="InterPro" id="IPR035979">
    <property type="entry name" value="RBD_domain_sf"/>
</dbReference>
<comment type="similarity">
    <text evidence="2">Belongs to the DEAD box helicase family. DDX21/DDX50 subfamily.</text>
</comment>
<dbReference type="GO" id="GO:0005524">
    <property type="term" value="F:ATP binding"/>
    <property type="evidence" value="ECO:0007669"/>
    <property type="project" value="UniProtKB-KW"/>
</dbReference>
<keyword evidence="12" id="KW-0482">Metalloprotease</keyword>
<comment type="catalytic activity">
    <reaction evidence="13">
        <text>ATP + H2O = ADP + phosphate + H(+)</text>
        <dbReference type="Rhea" id="RHEA:13065"/>
        <dbReference type="ChEBI" id="CHEBI:15377"/>
        <dbReference type="ChEBI" id="CHEBI:15378"/>
        <dbReference type="ChEBI" id="CHEBI:30616"/>
        <dbReference type="ChEBI" id="CHEBI:43474"/>
        <dbReference type="ChEBI" id="CHEBI:456216"/>
        <dbReference type="EC" id="3.6.4.13"/>
    </reaction>
</comment>
<dbReference type="SUPFAM" id="SSF52540">
    <property type="entry name" value="P-loop containing nucleoside triphosphate hydrolases"/>
    <property type="match status" value="2"/>
</dbReference>
<keyword evidence="19" id="KW-1185">Reference proteome</keyword>
<dbReference type="InterPro" id="IPR036392">
    <property type="entry name" value="PLAT/LH2_dom_sf"/>
</dbReference>
<evidence type="ECO:0000313" key="18">
    <source>
        <dbReference type="EMBL" id="OMO85936.1"/>
    </source>
</evidence>
<dbReference type="Pfam" id="PF00271">
    <property type="entry name" value="Helicase_C"/>
    <property type="match status" value="1"/>
</dbReference>
<keyword evidence="10" id="KW-0067">ATP-binding</keyword>
<feature type="transmembrane region" description="Helical" evidence="15">
    <location>
        <begin position="48"/>
        <end position="68"/>
    </location>
</feature>
<dbReference type="Gene3D" id="3.30.70.2280">
    <property type="match status" value="1"/>
</dbReference>
<keyword evidence="5" id="KW-0479">Metal-binding</keyword>
<dbReference type="SUPFAM" id="SSF49723">
    <property type="entry name" value="Lipase/lipooxygenase domain (PLAT/LH2 domain)"/>
    <property type="match status" value="1"/>
</dbReference>
<sequence>MLPISNSSTPVTSPKKPKTPELVSIERKNSSGALHLTPYQFIPNHHRLWLLLFIVSLQLLVLFMARALPLSLRRTHFPAPVSADHHLLRSSGNISSHHHLKSADISISSSVSSSDRCSSGRIFVYDLPAVFNQELLDNCGELDPWHSRCDALSNEGFGKKATELSGHIPDDLVPAWYWTDQFAMEVIYHNRILKHECRTTEPDSATAFFIPFYAGLAVGKYLWFNYSPEDRDRYCEMILKWVQDQPYWNRSDGWDHFMTIGRISWDFRRTKNEDWGSKCIYMPGMRNITRLLIERNPWDYFDVGVPYPTGFHPRSDSDVLKWQDFVRNRHRKTLFCFAGAPRGTVKNDFRGLLLNHCKNASGLCRAVDCTGSRCTNGSYAILETFLDSDFCLQPRGDSFTRRSIFDCMIAGSIPVFFWHRTAYLQYPWFLPSDPKSYSVFIHRNEVKNGTSIRSVLESYSKEEVTKMREKVIEYIPKLVYAKPENGLESIKDAFDVAINGVLQRIKEQEQPGYKCCFVLIFSEANSISQKPRAFESFNVSYIQNLGSCSYSVEITTSCSSPTYTRDQISIAFGDAYVYLLDATVLLLTIYAPRLDDPSTRTFEQCSTDTFEIYGPCAYQICYVYLYRSGPDGWKPESVEIYGYNSRAVTFYYNTFIPGDVWYGFDFCNGASSSHRRIGQRCRRKTLSPPTSVNILHISIYSKLIKLVNNLIMPSLALSDLKEKKEERKMKKKVALETPETEKKMKKLKEAKEENDSELKKSKKKRKASEEEERSETSSELIEPDKKKKKKAKLEVEDGEDEGKSEDPNAISKFRISEPLREKLKSKGIESLFPIQAMTFDTILDGSDLVGRARTGQGKTLAFVLPILESITNGLAKATRKTGYGRAPSVLVLLPTRELAKQVFDDFEVYGEALGMTSCCLYGGAPYHTQEMKLKRGVDIVVGTPGRIKDHIERGNINLSSLKFRVLDEADEMLRMGFVDDVELILGKVEDANKVQTLLFSATLPDWVKGISTRFLKTSKKTVDLVGNEKMKASTNVRHIVLPCSKSARSQLIPDIIRCYSSGGRTIIFTETKDSASELAGLLPGSRALHGDIQQGQREVTLNGFRSGKFLTLVATNVAARGLDINDVQLIIQCEPPRDVEAYIHRSGRTGRAGNTGVAVMLYDPKRSNISKIEKESGVKFEHISAPQPVDIAKSAGAEAAKKILEVSDSVIPAFTTVAQELLETSDVSAVDLLAKALAQIAGYTEIKSRSLLTSMENYVTLQLDAGKPIYSFSFVFGVLNRFLPEEKAQSVQGMTLTADGMGAVFDVPEEDVQTFLADANKGKVLPPIHPDSVRVRLIAKDIIESLKRGFSHDQVWSDLAYVSQDISLGRESAHPHDTMTALSGEGDLEVKWSREDEILDDKWIQQNRKKNQQRGNTSHLDGVNWEVVVINDPMVNAFCLPGGKIVVFTGLLKHFNTDAEIATIIGHEVGHAVARHAAEGMTKNFWLTIIQIILYQFVMPDLVNTMSSLLLRLPFSRKMEIEADYIGLLLMASAGYDPRVAPKVFEKLGKVGKDSALNDYLSTHPSGRRRAQLLSQAQVMEEALMIYREAIAGRGVEGFL</sequence>
<gene>
    <name evidence="18" type="ORF">CCACVL1_09926</name>
</gene>
<proteinExistence type="inferred from homology"/>
<dbReference type="EMBL" id="AWWV01009538">
    <property type="protein sequence ID" value="OMO85936.1"/>
    <property type="molecule type" value="Genomic_DNA"/>
</dbReference>
<keyword evidence="6" id="KW-0547">Nucleotide-binding</keyword>
<evidence type="ECO:0000259" key="17">
    <source>
        <dbReference type="PROSITE" id="PS51194"/>
    </source>
</evidence>
<dbReference type="EC" id="3.6.4.13" evidence="3"/>
<dbReference type="STRING" id="210143.A0A1R3ITN7"/>
<dbReference type="CDD" id="cd00113">
    <property type="entry name" value="PLAT"/>
    <property type="match status" value="1"/>
</dbReference>
<dbReference type="Pfam" id="PF08152">
    <property type="entry name" value="GUCT"/>
    <property type="match status" value="1"/>
</dbReference>
<evidence type="ECO:0000256" key="1">
    <source>
        <dbReference type="ARBA" id="ARBA00001947"/>
    </source>
</evidence>
<evidence type="ECO:0000259" key="16">
    <source>
        <dbReference type="PROSITE" id="PS51192"/>
    </source>
</evidence>
<evidence type="ECO:0000256" key="9">
    <source>
        <dbReference type="ARBA" id="ARBA00022833"/>
    </source>
</evidence>
<dbReference type="InterPro" id="IPR040911">
    <property type="entry name" value="Exostosin_GT47"/>
</dbReference>
<dbReference type="GO" id="GO:0003724">
    <property type="term" value="F:RNA helicase activity"/>
    <property type="evidence" value="ECO:0007669"/>
    <property type="project" value="UniProtKB-EC"/>
</dbReference>
<feature type="region of interest" description="Disordered" evidence="14">
    <location>
        <begin position="727"/>
        <end position="813"/>
    </location>
</feature>
<evidence type="ECO:0000256" key="4">
    <source>
        <dbReference type="ARBA" id="ARBA00022670"/>
    </source>
</evidence>
<comment type="caution">
    <text evidence="18">The sequence shown here is derived from an EMBL/GenBank/DDBJ whole genome shotgun (WGS) entry which is preliminary data.</text>
</comment>
<dbReference type="CDD" id="cd18787">
    <property type="entry name" value="SF2_C_DEAD"/>
    <property type="match status" value="1"/>
</dbReference>
<dbReference type="PROSITE" id="PS00039">
    <property type="entry name" value="DEAD_ATP_HELICASE"/>
    <property type="match status" value="1"/>
</dbReference>
<dbReference type="PROSITE" id="PS51192">
    <property type="entry name" value="HELICASE_ATP_BIND_1"/>
    <property type="match status" value="1"/>
</dbReference>
<evidence type="ECO:0000313" key="19">
    <source>
        <dbReference type="Proteomes" id="UP000188268"/>
    </source>
</evidence>
<dbReference type="SMART" id="SM00490">
    <property type="entry name" value="HELICc"/>
    <property type="match status" value="1"/>
</dbReference>
<dbReference type="Pfam" id="PF06232">
    <property type="entry name" value="ATS3"/>
    <property type="match status" value="1"/>
</dbReference>
<keyword evidence="4" id="KW-0645">Protease</keyword>
<evidence type="ECO:0000256" key="12">
    <source>
        <dbReference type="ARBA" id="ARBA00023049"/>
    </source>
</evidence>
<dbReference type="GO" id="GO:0046872">
    <property type="term" value="F:metal ion binding"/>
    <property type="evidence" value="ECO:0007669"/>
    <property type="project" value="UniProtKB-KW"/>
</dbReference>
<dbReference type="OMA" id="HIERRNI"/>
<evidence type="ECO:0000256" key="14">
    <source>
        <dbReference type="SAM" id="MobiDB-lite"/>
    </source>
</evidence>
<dbReference type="Gramene" id="OMO85936">
    <property type="protein sequence ID" value="OMO85936"/>
    <property type="gene ID" value="CCACVL1_09926"/>
</dbReference>
<keyword evidence="15" id="KW-0812">Transmembrane</keyword>
<keyword evidence="9" id="KW-0862">Zinc</keyword>
<dbReference type="GO" id="GO:0004222">
    <property type="term" value="F:metalloendopeptidase activity"/>
    <property type="evidence" value="ECO:0007669"/>
    <property type="project" value="InterPro"/>
</dbReference>
<dbReference type="Gene3D" id="3.30.2010.10">
    <property type="entry name" value="Metalloproteases ('zincins'), catalytic domain"/>
    <property type="match status" value="1"/>
</dbReference>
<dbReference type="Pfam" id="PF26142">
    <property type="entry name" value="DD_DDX21-DDX50"/>
    <property type="match status" value="1"/>
</dbReference>
<evidence type="ECO:0000256" key="13">
    <source>
        <dbReference type="ARBA" id="ARBA00047984"/>
    </source>
</evidence>
<dbReference type="InterPro" id="IPR014001">
    <property type="entry name" value="Helicase_ATP-bd"/>
</dbReference>
<dbReference type="CDD" id="cd07331">
    <property type="entry name" value="M48C_Oma1_like"/>
    <property type="match status" value="1"/>
</dbReference>
<dbReference type="InterPro" id="IPR001915">
    <property type="entry name" value="Peptidase_M48"/>
</dbReference>
<dbReference type="OrthoDB" id="4255at2759"/>
<dbReference type="CDD" id="cd00268">
    <property type="entry name" value="DEADc"/>
    <property type="match status" value="1"/>
</dbReference>
<keyword evidence="15" id="KW-1133">Transmembrane helix</keyword>
<keyword evidence="8" id="KW-0347">Helicase</keyword>
<evidence type="ECO:0000256" key="15">
    <source>
        <dbReference type="SAM" id="Phobius"/>
    </source>
</evidence>
<comment type="cofactor">
    <cofactor evidence="1">
        <name>Zn(2+)</name>
        <dbReference type="ChEBI" id="CHEBI:29105"/>
    </cofactor>
</comment>
<dbReference type="Gene3D" id="3.40.50.300">
    <property type="entry name" value="P-loop containing nucleotide triphosphate hydrolases"/>
    <property type="match status" value="2"/>
</dbReference>
<accession>A0A1R3ITN7</accession>
<dbReference type="InterPro" id="IPR027417">
    <property type="entry name" value="P-loop_NTPase"/>
</dbReference>
<keyword evidence="11" id="KW-0694">RNA-binding</keyword>
<dbReference type="InterPro" id="IPR000629">
    <property type="entry name" value="RNA-helicase_DEAD-box_CS"/>
</dbReference>
<evidence type="ECO:0000256" key="8">
    <source>
        <dbReference type="ARBA" id="ARBA00022806"/>
    </source>
</evidence>
<dbReference type="SMART" id="SM00487">
    <property type="entry name" value="DEXDc"/>
    <property type="match status" value="1"/>
</dbReference>
<keyword evidence="15" id="KW-0472">Membrane</keyword>
<evidence type="ECO:0000256" key="7">
    <source>
        <dbReference type="ARBA" id="ARBA00022801"/>
    </source>
</evidence>
<dbReference type="InterPro" id="IPR011545">
    <property type="entry name" value="DEAD/DEAH_box_helicase_dom"/>
</dbReference>
<dbReference type="PANTHER" id="PTHR47963:SF8">
    <property type="entry name" value="ATP-DEPENDENT RNA HELICASE DEAD"/>
    <property type="match status" value="1"/>
</dbReference>
<dbReference type="PANTHER" id="PTHR47963">
    <property type="entry name" value="DEAD-BOX ATP-DEPENDENT RNA HELICASE 47, MITOCHONDRIAL"/>
    <property type="match status" value="1"/>
</dbReference>
<keyword evidence="7" id="KW-0378">Hydrolase</keyword>
<dbReference type="SUPFAM" id="SSF54928">
    <property type="entry name" value="RNA-binding domain, RBD"/>
    <property type="match status" value="1"/>
</dbReference>
<protein>
    <recommendedName>
        <fullName evidence="3">RNA helicase</fullName>
        <ecNumber evidence="3">3.6.4.13</ecNumber>
    </recommendedName>
</protein>
<dbReference type="InterPro" id="IPR010417">
    <property type="entry name" value="Embryo-specific_ATS3"/>
</dbReference>
<feature type="domain" description="Helicase C-terminal" evidence="17">
    <location>
        <begin position="1050"/>
        <end position="1192"/>
    </location>
</feature>
<dbReference type="InterPro" id="IPR012562">
    <property type="entry name" value="GUCT"/>
</dbReference>
<name>A0A1R3ITN7_COCAP</name>
<dbReference type="InterPro" id="IPR001650">
    <property type="entry name" value="Helicase_C-like"/>
</dbReference>
<dbReference type="InterPro" id="IPR050547">
    <property type="entry name" value="DEAD_box_RNA_helicases"/>
</dbReference>
<reference evidence="18 19" key="1">
    <citation type="submission" date="2013-09" db="EMBL/GenBank/DDBJ databases">
        <title>Corchorus capsularis genome sequencing.</title>
        <authorList>
            <person name="Alam M."/>
            <person name="Haque M.S."/>
            <person name="Islam M.S."/>
            <person name="Emdad E.M."/>
            <person name="Islam M.M."/>
            <person name="Ahmed B."/>
            <person name="Halim A."/>
            <person name="Hossen Q.M.M."/>
            <person name="Hossain M.Z."/>
            <person name="Ahmed R."/>
            <person name="Khan M.M."/>
            <person name="Islam R."/>
            <person name="Rashid M.M."/>
            <person name="Khan S.A."/>
            <person name="Rahman M.S."/>
            <person name="Alam M."/>
        </authorList>
    </citation>
    <scope>NUCLEOTIDE SEQUENCE [LARGE SCALE GENOMIC DNA]</scope>
    <source>
        <strain evidence="19">cv. CVL-1</strain>
        <tissue evidence="18">Whole seedling</tissue>
    </source>
</reference>
<feature type="region of interest" description="Disordered" evidence="14">
    <location>
        <begin position="1"/>
        <end position="22"/>
    </location>
</feature>